<gene>
    <name evidence="3" type="ORF">CCMP2556_LOCUS19188</name>
</gene>
<evidence type="ECO:0000313" key="4">
    <source>
        <dbReference type="Proteomes" id="UP001642484"/>
    </source>
</evidence>
<feature type="compositionally biased region" description="Basic and acidic residues" evidence="2">
    <location>
        <begin position="30"/>
        <end position="46"/>
    </location>
</feature>
<feature type="compositionally biased region" description="Basic and acidic residues" evidence="2">
    <location>
        <begin position="213"/>
        <end position="231"/>
    </location>
</feature>
<comment type="caution">
    <text evidence="3">The sequence shown here is derived from an EMBL/GenBank/DDBJ whole genome shotgun (WGS) entry which is preliminary data.</text>
</comment>
<feature type="compositionally biased region" description="Basic residues" evidence="2">
    <location>
        <begin position="62"/>
        <end position="74"/>
    </location>
</feature>
<dbReference type="EMBL" id="CAXAMN010011112">
    <property type="protein sequence ID" value="CAK9033758.1"/>
    <property type="molecule type" value="Genomic_DNA"/>
</dbReference>
<protein>
    <submittedName>
        <fullName evidence="3">Uncharacterized protein</fullName>
    </submittedName>
</protein>
<organism evidence="3 4">
    <name type="scientific">Durusdinium trenchii</name>
    <dbReference type="NCBI Taxonomy" id="1381693"/>
    <lineage>
        <taxon>Eukaryota</taxon>
        <taxon>Sar</taxon>
        <taxon>Alveolata</taxon>
        <taxon>Dinophyceae</taxon>
        <taxon>Suessiales</taxon>
        <taxon>Symbiodiniaceae</taxon>
        <taxon>Durusdinium</taxon>
    </lineage>
</organism>
<keyword evidence="1" id="KW-0175">Coiled coil</keyword>
<accession>A0ABP0L498</accession>
<keyword evidence="4" id="KW-1185">Reference proteome</keyword>
<evidence type="ECO:0000256" key="2">
    <source>
        <dbReference type="SAM" id="MobiDB-lite"/>
    </source>
</evidence>
<dbReference type="Proteomes" id="UP001642484">
    <property type="component" value="Unassembled WGS sequence"/>
</dbReference>
<feature type="region of interest" description="Disordered" evidence="2">
    <location>
        <begin position="30"/>
        <end position="105"/>
    </location>
</feature>
<name>A0ABP0L498_9DINO</name>
<evidence type="ECO:0000313" key="3">
    <source>
        <dbReference type="EMBL" id="CAK9033758.1"/>
    </source>
</evidence>
<reference evidence="3 4" key="1">
    <citation type="submission" date="2024-02" db="EMBL/GenBank/DDBJ databases">
        <authorList>
            <person name="Chen Y."/>
            <person name="Shah S."/>
            <person name="Dougan E. K."/>
            <person name="Thang M."/>
            <person name="Chan C."/>
        </authorList>
    </citation>
    <scope>NUCLEOTIDE SEQUENCE [LARGE SCALE GENOMIC DNA]</scope>
</reference>
<feature type="region of interest" description="Disordered" evidence="2">
    <location>
        <begin position="210"/>
        <end position="240"/>
    </location>
</feature>
<feature type="coiled-coil region" evidence="1">
    <location>
        <begin position="246"/>
        <end position="280"/>
    </location>
</feature>
<proteinExistence type="predicted"/>
<evidence type="ECO:0000256" key="1">
    <source>
        <dbReference type="SAM" id="Coils"/>
    </source>
</evidence>
<sequence length="302" mass="34095">MSPTIFGASARFNAPWKVTNGSWALSLRAEREKEPNLDPAASREAKLPSPNTSPRIIFVKAKPSRRRCRAHHFAKAKELFKGTPEQPPKAEEPNGDSPAPDNEPEDLKHTLLFWKEYNSMAKREKGQPAWHEEPTSFVLPHFPVSNVTWDTEAARRRKALQQRANASEAAAALHLEVQLQCKERLRLMIRTGQVEKVKKEMKASLRLTAESRQSGEAEEVAKFGPTKEEALSLKQQGDTQDALKMMSRHRNELLKARRTLEQALDRRRDSQTRLERLQQVKELLGTDGGLLKSSSGEIPAIS</sequence>